<organism evidence="2 3">
    <name type="scientific">Neolentinus lepideus HHB14362 ss-1</name>
    <dbReference type="NCBI Taxonomy" id="1314782"/>
    <lineage>
        <taxon>Eukaryota</taxon>
        <taxon>Fungi</taxon>
        <taxon>Dikarya</taxon>
        <taxon>Basidiomycota</taxon>
        <taxon>Agaricomycotina</taxon>
        <taxon>Agaricomycetes</taxon>
        <taxon>Gloeophyllales</taxon>
        <taxon>Gloeophyllaceae</taxon>
        <taxon>Neolentinus</taxon>
    </lineage>
</organism>
<sequence length="145" mass="16266">MEQDPIEPPTSLKEYEPPAQPEPMQTIEPLDSTAPPSPTIKEWIVGDGLNHPDIMDTSPTMKHPQLPLSEDLIPLAPPMKCQNTSTDNSCITTITIKDDTWEKALNTLKQGGPAPFKTQLSDWLVQGDRIFFKNCLYIPDNRELQ</sequence>
<evidence type="ECO:0000313" key="2">
    <source>
        <dbReference type="EMBL" id="KZT20050.1"/>
    </source>
</evidence>
<dbReference type="Proteomes" id="UP000076761">
    <property type="component" value="Unassembled WGS sequence"/>
</dbReference>
<proteinExistence type="predicted"/>
<reference evidence="2 3" key="1">
    <citation type="journal article" date="2016" name="Mol. Biol. Evol.">
        <title>Comparative Genomics of Early-Diverging Mushroom-Forming Fungi Provides Insights into the Origins of Lignocellulose Decay Capabilities.</title>
        <authorList>
            <person name="Nagy L.G."/>
            <person name="Riley R."/>
            <person name="Tritt A."/>
            <person name="Adam C."/>
            <person name="Daum C."/>
            <person name="Floudas D."/>
            <person name="Sun H."/>
            <person name="Yadav J.S."/>
            <person name="Pangilinan J."/>
            <person name="Larsson K.H."/>
            <person name="Matsuura K."/>
            <person name="Barry K."/>
            <person name="Labutti K."/>
            <person name="Kuo R."/>
            <person name="Ohm R.A."/>
            <person name="Bhattacharya S.S."/>
            <person name="Shirouzu T."/>
            <person name="Yoshinaga Y."/>
            <person name="Martin F.M."/>
            <person name="Grigoriev I.V."/>
            <person name="Hibbett D.S."/>
        </authorList>
    </citation>
    <scope>NUCLEOTIDE SEQUENCE [LARGE SCALE GENOMIC DNA]</scope>
    <source>
        <strain evidence="2 3">HHB14362 ss-1</strain>
    </source>
</reference>
<accession>A0A165NSP0</accession>
<evidence type="ECO:0000256" key="1">
    <source>
        <dbReference type="SAM" id="MobiDB-lite"/>
    </source>
</evidence>
<dbReference type="AlphaFoldDB" id="A0A165NSP0"/>
<gene>
    <name evidence="2" type="ORF">NEOLEDRAFT_1182875</name>
</gene>
<feature type="region of interest" description="Disordered" evidence="1">
    <location>
        <begin position="1"/>
        <end position="66"/>
    </location>
</feature>
<evidence type="ECO:0000313" key="3">
    <source>
        <dbReference type="Proteomes" id="UP000076761"/>
    </source>
</evidence>
<dbReference type="InParanoid" id="A0A165NSP0"/>
<name>A0A165NSP0_9AGAM</name>
<keyword evidence="3" id="KW-1185">Reference proteome</keyword>
<protein>
    <submittedName>
        <fullName evidence="2">Uncharacterized protein</fullName>
    </submittedName>
</protein>
<dbReference type="EMBL" id="KV425627">
    <property type="protein sequence ID" value="KZT20050.1"/>
    <property type="molecule type" value="Genomic_DNA"/>
</dbReference>